<accession>A0A8E5HMC2</accession>
<dbReference type="GeneID" id="66063043"/>
<protein>
    <submittedName>
        <fullName evidence="2">Uncharacterized protein</fullName>
    </submittedName>
</protein>
<dbReference type="AlphaFoldDB" id="A0A8E5HMC2"/>
<dbReference type="RefSeq" id="XP_042995697.1">
    <property type="nucleotide sequence ID" value="XM_043139763.1"/>
</dbReference>
<proteinExistence type="predicted"/>
<organism evidence="2 3">
    <name type="scientific">Ustilaginoidea virens</name>
    <name type="common">Rice false smut fungus</name>
    <name type="synonym">Villosiclava virens</name>
    <dbReference type="NCBI Taxonomy" id="1159556"/>
    <lineage>
        <taxon>Eukaryota</taxon>
        <taxon>Fungi</taxon>
        <taxon>Dikarya</taxon>
        <taxon>Ascomycota</taxon>
        <taxon>Pezizomycotina</taxon>
        <taxon>Sordariomycetes</taxon>
        <taxon>Hypocreomycetidae</taxon>
        <taxon>Hypocreales</taxon>
        <taxon>Clavicipitaceae</taxon>
        <taxon>Ustilaginoidea</taxon>
    </lineage>
</organism>
<feature type="region of interest" description="Disordered" evidence="1">
    <location>
        <begin position="15"/>
        <end position="43"/>
    </location>
</feature>
<gene>
    <name evidence="2" type="ORF">UV8b_02265</name>
</gene>
<sequence length="205" mass="21579">MRPALVPAISGACSRNWKRTDQPPLPPYPRGPIDSPDGAPGGHRARLRGIASYQLATRLQCSSDFLAPSMPCVLGRVAGTGPACGGLDILRSRCAGTCCDIPGRRADAFSPVGFDRLVKSLPPGPARPFESSEALLFAAASLLIRPSYKRSSFADSAAVSLEGVRGTTARSHSTQDHGCFSHADNRSPACVLETPNIRAVICAPR</sequence>
<dbReference type="EMBL" id="CP072754">
    <property type="protein sequence ID" value="QUC18024.1"/>
    <property type="molecule type" value="Genomic_DNA"/>
</dbReference>
<evidence type="ECO:0000313" key="3">
    <source>
        <dbReference type="Proteomes" id="UP000027002"/>
    </source>
</evidence>
<keyword evidence="3" id="KW-1185">Reference proteome</keyword>
<evidence type="ECO:0000313" key="2">
    <source>
        <dbReference type="EMBL" id="QUC18024.1"/>
    </source>
</evidence>
<name>A0A8E5HMC2_USTVR</name>
<dbReference type="KEGG" id="uvi:66063043"/>
<dbReference type="Proteomes" id="UP000027002">
    <property type="component" value="Chromosome 2"/>
</dbReference>
<reference evidence="2" key="1">
    <citation type="submission" date="2020-03" db="EMBL/GenBank/DDBJ databases">
        <title>A mixture of massive structural variations and highly conserved coding sequences in Ustilaginoidea virens genome.</title>
        <authorList>
            <person name="Zhang K."/>
            <person name="Zhao Z."/>
            <person name="Zhang Z."/>
            <person name="Li Y."/>
            <person name="Hsiang T."/>
            <person name="Sun W."/>
        </authorList>
    </citation>
    <scope>NUCLEOTIDE SEQUENCE</scope>
    <source>
        <strain evidence="2">UV-8b</strain>
    </source>
</reference>
<evidence type="ECO:0000256" key="1">
    <source>
        <dbReference type="SAM" id="MobiDB-lite"/>
    </source>
</evidence>